<sequence>MFFFVFLNLVGNEY</sequence>
<protein>
    <submittedName>
        <fullName evidence="1">Uncharacterized protein</fullName>
    </submittedName>
</protein>
<reference evidence="1" key="1">
    <citation type="submission" date="2014-11" db="EMBL/GenBank/DDBJ databases">
        <authorList>
            <person name="Amaro Gonzalez C."/>
        </authorList>
    </citation>
    <scope>NUCLEOTIDE SEQUENCE</scope>
</reference>
<dbReference type="EMBL" id="GBXM01085701">
    <property type="protein sequence ID" value="JAH22876.1"/>
    <property type="molecule type" value="Transcribed_RNA"/>
</dbReference>
<proteinExistence type="predicted"/>
<reference evidence="1" key="2">
    <citation type="journal article" date="2015" name="Fish Shellfish Immunol.">
        <title>Early steps in the European eel (Anguilla anguilla)-Vibrio vulnificus interaction in the gills: Role of the RtxA13 toxin.</title>
        <authorList>
            <person name="Callol A."/>
            <person name="Pajuelo D."/>
            <person name="Ebbesson L."/>
            <person name="Teles M."/>
            <person name="MacKenzie S."/>
            <person name="Amaro C."/>
        </authorList>
    </citation>
    <scope>NUCLEOTIDE SEQUENCE</scope>
</reference>
<name>A0A0E9R134_ANGAN</name>
<organism evidence="1">
    <name type="scientific">Anguilla anguilla</name>
    <name type="common">European freshwater eel</name>
    <name type="synonym">Muraena anguilla</name>
    <dbReference type="NCBI Taxonomy" id="7936"/>
    <lineage>
        <taxon>Eukaryota</taxon>
        <taxon>Metazoa</taxon>
        <taxon>Chordata</taxon>
        <taxon>Craniata</taxon>
        <taxon>Vertebrata</taxon>
        <taxon>Euteleostomi</taxon>
        <taxon>Actinopterygii</taxon>
        <taxon>Neopterygii</taxon>
        <taxon>Teleostei</taxon>
        <taxon>Anguilliformes</taxon>
        <taxon>Anguillidae</taxon>
        <taxon>Anguilla</taxon>
    </lineage>
</organism>
<evidence type="ECO:0000313" key="1">
    <source>
        <dbReference type="EMBL" id="JAH22876.1"/>
    </source>
</evidence>
<accession>A0A0E9R134</accession>